<reference evidence="3" key="1">
    <citation type="submission" date="2019-09" db="EMBL/GenBank/DDBJ databases">
        <title>Distinct polysaccharide growth profiles of human intestinal Prevotella copri isolates.</title>
        <authorList>
            <person name="Fehlner-Peach H."/>
            <person name="Magnabosco C."/>
            <person name="Raghavan V."/>
            <person name="Scher J.U."/>
            <person name="Tett A."/>
            <person name="Cox L.M."/>
            <person name="Gottsegen C."/>
            <person name="Watters A."/>
            <person name="Wiltshire- Gordon J.D."/>
            <person name="Segata N."/>
            <person name="Bonneau R."/>
            <person name="Littman D.R."/>
        </authorList>
    </citation>
    <scope>NUCLEOTIDE SEQUENCE [LARGE SCALE GENOMIC DNA]</scope>
    <source>
        <strain evidence="3">iP54</strain>
    </source>
</reference>
<comment type="caution">
    <text evidence="1">The sequence shown here is derived from an EMBL/GenBank/DDBJ whole genome shotgun (WGS) entry which is preliminary data.</text>
</comment>
<dbReference type="RefSeq" id="WP_153089835.1">
    <property type="nucleotide sequence ID" value="NZ_VZAH01000027.1"/>
</dbReference>
<dbReference type="Proteomes" id="UP000477980">
    <property type="component" value="Unassembled WGS sequence"/>
</dbReference>
<evidence type="ECO:0000313" key="4">
    <source>
        <dbReference type="Proteomes" id="UP000477980"/>
    </source>
</evidence>
<accession>A0A646HKG2</accession>
<evidence type="ECO:0000313" key="2">
    <source>
        <dbReference type="EMBL" id="MQP13352.1"/>
    </source>
</evidence>
<gene>
    <name evidence="2" type="ORF">F7D25_02760</name>
    <name evidence="1" type="ORF">F7D59_14025</name>
</gene>
<dbReference type="AlphaFoldDB" id="A0A646HKG2"/>
<name>A0A646HKG2_9BACT</name>
<proteinExistence type="predicted"/>
<evidence type="ECO:0000313" key="3">
    <source>
        <dbReference type="Proteomes" id="UP000420635"/>
    </source>
</evidence>
<evidence type="ECO:0000313" key="1">
    <source>
        <dbReference type="EMBL" id="MQN90936.1"/>
    </source>
</evidence>
<organism evidence="1 3">
    <name type="scientific">Segatella copri</name>
    <dbReference type="NCBI Taxonomy" id="165179"/>
    <lineage>
        <taxon>Bacteria</taxon>
        <taxon>Pseudomonadati</taxon>
        <taxon>Bacteroidota</taxon>
        <taxon>Bacteroidia</taxon>
        <taxon>Bacteroidales</taxon>
        <taxon>Prevotellaceae</taxon>
        <taxon>Segatella</taxon>
    </lineage>
</organism>
<dbReference type="EMBL" id="VZAH01000027">
    <property type="protein sequence ID" value="MQP13352.1"/>
    <property type="molecule type" value="Genomic_DNA"/>
</dbReference>
<sequence>MWLRRIWTRIRDTVSKKFGVWVDKECPLIEDEDDSVGEKAIKEVVDKSLLEGSIISSLEKAKKEKVVKVKKRQGRNIWEVRPATFVDAYLFLINLSCMKREWLQRHIKADKTTFSMELADGYVLELTEGWKRMNAEALLRISKDRKYTMKVYFYKGETA</sequence>
<dbReference type="Proteomes" id="UP000420635">
    <property type="component" value="Unassembled WGS sequence"/>
</dbReference>
<reference evidence="1" key="2">
    <citation type="submission" date="2022-12" db="EMBL/GenBank/DDBJ databases">
        <title>Distinct polysaccharide growth profiles of human intestinal Prevotella copri isolates.</title>
        <authorList>
            <person name="Fehlner-Peach H."/>
            <person name="Magnabosco C."/>
            <person name="Raghavan V."/>
            <person name="Scher J.U."/>
            <person name="Tett A."/>
            <person name="Cox L.M."/>
            <person name="Gottsegen C."/>
            <person name="Watters A."/>
            <person name="Wiltshire- Gordon J.D."/>
            <person name="Segata N."/>
            <person name="Bonneau R."/>
            <person name="Littman D.R."/>
        </authorList>
    </citation>
    <scope>NUCLEOTIDE SEQUENCE</scope>
    <source>
        <strain evidence="4">iAA917</strain>
        <strain evidence="2">IAA917</strain>
        <strain evidence="1">IP54</strain>
    </source>
</reference>
<dbReference type="EMBL" id="VZBQ01000145">
    <property type="protein sequence ID" value="MQN90936.1"/>
    <property type="molecule type" value="Genomic_DNA"/>
</dbReference>
<protein>
    <submittedName>
        <fullName evidence="1">Uncharacterized protein</fullName>
    </submittedName>
</protein>